<dbReference type="InterPro" id="IPR011059">
    <property type="entry name" value="Metal-dep_hydrolase_composite"/>
</dbReference>
<sequence length="485" mass="50284">MRDPLRLPSISLGRFGALALVSVVGGITGCAAPASAAPARTASTEARPPAKHAPAVAAAAPIDPSTMPKQRAIVLRAARLFDGKGDNVVEGGVAVVVENGLIANVGRASSVAAPADATVIDLGDSTLLPGFIDAHTHVSFESSDDFYRDTYQFLHRFPAEQAHYAAASARKILDAGFTTVRDLGSAHLLDVGLRNAIQDEQVTGPRMLVAVHAIGATGGHADDDPYPPAFTKEPGPFEGICNGADMCRMAVREQVKYGADIIKVMASGGVLSLADAVDTPQLTPDELSAIVEEAHHLGKKVAAHCHGDTAAKLAVQAGVDSIEHGSFLKPDTLAFMKSKGTVLIPTFLAGASTGAKIDKFPPAIQVKARAANEAHANMFKAALRSGVIIGFGTDSAVSRHGINAQEFALMTADGMAPAAALRAATSVNATLLGIQAQTGTLDKGKLADIVAVPGNPLKDIKQTEHVHFVMRAGRISKRPEIARGM</sequence>
<evidence type="ECO:0000259" key="1">
    <source>
        <dbReference type="Pfam" id="PF01979"/>
    </source>
</evidence>
<dbReference type="PANTHER" id="PTHR43135:SF3">
    <property type="entry name" value="ALPHA-D-RIBOSE 1-METHYLPHOSPHONATE 5-TRIPHOSPHATE DIPHOSPHATASE"/>
    <property type="match status" value="1"/>
</dbReference>
<dbReference type="InterPro" id="IPR032466">
    <property type="entry name" value="Metal_Hydrolase"/>
</dbReference>
<dbReference type="CDD" id="cd01299">
    <property type="entry name" value="Met_dep_hydrolase_A"/>
    <property type="match status" value="1"/>
</dbReference>
<evidence type="ECO:0000313" key="2">
    <source>
        <dbReference type="EMBL" id="WXB11611.1"/>
    </source>
</evidence>
<dbReference type="Proteomes" id="UP001370348">
    <property type="component" value="Chromosome"/>
</dbReference>
<evidence type="ECO:0000313" key="3">
    <source>
        <dbReference type="Proteomes" id="UP001370348"/>
    </source>
</evidence>
<dbReference type="Gene3D" id="3.20.20.140">
    <property type="entry name" value="Metal-dependent hydrolases"/>
    <property type="match status" value="1"/>
</dbReference>
<dbReference type="SUPFAM" id="SSF51556">
    <property type="entry name" value="Metallo-dependent hydrolases"/>
    <property type="match status" value="1"/>
</dbReference>
<dbReference type="PANTHER" id="PTHR43135">
    <property type="entry name" value="ALPHA-D-RIBOSE 1-METHYLPHOSPHONATE 5-TRIPHOSPHATE DIPHOSPHATASE"/>
    <property type="match status" value="1"/>
</dbReference>
<name>A0ABZ2LPC3_9BACT</name>
<feature type="domain" description="Amidohydrolase-related" evidence="1">
    <location>
        <begin position="126"/>
        <end position="475"/>
    </location>
</feature>
<dbReference type="EMBL" id="CP089984">
    <property type="protein sequence ID" value="WXB11611.1"/>
    <property type="molecule type" value="Genomic_DNA"/>
</dbReference>
<proteinExistence type="predicted"/>
<dbReference type="Pfam" id="PF01979">
    <property type="entry name" value="Amidohydro_1"/>
    <property type="match status" value="1"/>
</dbReference>
<dbReference type="RefSeq" id="WP_394821231.1">
    <property type="nucleotide sequence ID" value="NZ_CP089984.1"/>
</dbReference>
<dbReference type="Gene3D" id="2.30.40.10">
    <property type="entry name" value="Urease, subunit C, domain 1"/>
    <property type="match status" value="1"/>
</dbReference>
<dbReference type="PROSITE" id="PS51257">
    <property type="entry name" value="PROKAR_LIPOPROTEIN"/>
    <property type="match status" value="1"/>
</dbReference>
<organism evidence="2 3">
    <name type="scientific">Pendulispora albinea</name>
    <dbReference type="NCBI Taxonomy" id="2741071"/>
    <lineage>
        <taxon>Bacteria</taxon>
        <taxon>Pseudomonadati</taxon>
        <taxon>Myxococcota</taxon>
        <taxon>Myxococcia</taxon>
        <taxon>Myxococcales</taxon>
        <taxon>Sorangiineae</taxon>
        <taxon>Pendulisporaceae</taxon>
        <taxon>Pendulispora</taxon>
    </lineage>
</organism>
<dbReference type="InterPro" id="IPR051781">
    <property type="entry name" value="Metallo-dep_Hydrolase"/>
</dbReference>
<dbReference type="InterPro" id="IPR006680">
    <property type="entry name" value="Amidohydro-rel"/>
</dbReference>
<dbReference type="InterPro" id="IPR057744">
    <property type="entry name" value="OTAase-like"/>
</dbReference>
<accession>A0ABZ2LPC3</accession>
<dbReference type="SUPFAM" id="SSF51338">
    <property type="entry name" value="Composite domain of metallo-dependent hydrolases"/>
    <property type="match status" value="1"/>
</dbReference>
<gene>
    <name evidence="2" type="ORF">LZC94_27580</name>
</gene>
<reference evidence="2 3" key="1">
    <citation type="submission" date="2021-12" db="EMBL/GenBank/DDBJ databases">
        <title>Discovery of the Pendulisporaceae a myxobacterial family with distinct sporulation behavior and unique specialized metabolism.</title>
        <authorList>
            <person name="Garcia R."/>
            <person name="Popoff A."/>
            <person name="Bader C.D."/>
            <person name="Loehr J."/>
            <person name="Walesch S."/>
            <person name="Walt C."/>
            <person name="Boldt J."/>
            <person name="Bunk B."/>
            <person name="Haeckl F.J.F.P.J."/>
            <person name="Gunesch A.P."/>
            <person name="Birkelbach J."/>
            <person name="Nuebel U."/>
            <person name="Pietschmann T."/>
            <person name="Bach T."/>
            <person name="Mueller R."/>
        </authorList>
    </citation>
    <scope>NUCLEOTIDE SEQUENCE [LARGE SCALE GENOMIC DNA]</scope>
    <source>
        <strain evidence="2 3">MSr11954</strain>
    </source>
</reference>
<keyword evidence="3" id="KW-1185">Reference proteome</keyword>
<protein>
    <submittedName>
        <fullName evidence="2">Amidohydrolase family protein</fullName>
    </submittedName>
</protein>